<feature type="region of interest" description="Disordered" evidence="1">
    <location>
        <begin position="46"/>
        <end position="70"/>
    </location>
</feature>
<dbReference type="AlphaFoldDB" id="A0A248VHY3"/>
<organism evidence="2 3">
    <name type="scientific">Paraburkholderia aromaticivorans</name>
    <dbReference type="NCBI Taxonomy" id="2026199"/>
    <lineage>
        <taxon>Bacteria</taxon>
        <taxon>Pseudomonadati</taxon>
        <taxon>Pseudomonadota</taxon>
        <taxon>Betaproteobacteria</taxon>
        <taxon>Burkholderiales</taxon>
        <taxon>Burkholderiaceae</taxon>
        <taxon>Paraburkholderia</taxon>
    </lineage>
</organism>
<dbReference type="Proteomes" id="UP000215158">
    <property type="component" value="Chromosome 1"/>
</dbReference>
<accession>A0A248VHY3</accession>
<keyword evidence="3" id="KW-1185">Reference proteome</keyword>
<feature type="compositionally biased region" description="Pro residues" evidence="1">
    <location>
        <begin position="60"/>
        <end position="70"/>
    </location>
</feature>
<dbReference type="EMBL" id="CP022989">
    <property type="protein sequence ID" value="ASV98645.1"/>
    <property type="molecule type" value="Genomic_DNA"/>
</dbReference>
<evidence type="ECO:0000313" key="2">
    <source>
        <dbReference type="EMBL" id="ASV98645.1"/>
    </source>
</evidence>
<sequence>MICPAHEIADRSMTPGEVQDLMLAFNKALIERAMGAEMKMPIDHLQIKERPTPKETPTQPRAPAPPRPLR</sequence>
<protein>
    <submittedName>
        <fullName evidence="2">Uncharacterized protein</fullName>
    </submittedName>
</protein>
<name>A0A248VHY3_9BURK</name>
<gene>
    <name evidence="2" type="ORF">CJU94_10955</name>
</gene>
<evidence type="ECO:0000256" key="1">
    <source>
        <dbReference type="SAM" id="MobiDB-lite"/>
    </source>
</evidence>
<dbReference type="KEGG" id="parb:CJU94_10955"/>
<reference evidence="2 3" key="1">
    <citation type="submission" date="2017-08" db="EMBL/GenBank/DDBJ databases">
        <title>Identification and genetic characteristics of simultaneous BTEX- and naphthalene-degrading Paraburkholderia sp. BN5 isolated from petroleum-contaminated soil.</title>
        <authorList>
            <person name="Lee Y."/>
            <person name="Jeon C.O."/>
        </authorList>
    </citation>
    <scope>NUCLEOTIDE SEQUENCE [LARGE SCALE GENOMIC DNA]</scope>
    <source>
        <strain evidence="2 3">BN5</strain>
    </source>
</reference>
<proteinExistence type="predicted"/>
<evidence type="ECO:0000313" key="3">
    <source>
        <dbReference type="Proteomes" id="UP000215158"/>
    </source>
</evidence>